<dbReference type="PANTHER" id="PTHR11002">
    <property type="entry name" value="CARBONIC ANHYDRASE"/>
    <property type="match status" value="1"/>
</dbReference>
<dbReference type="EMBL" id="LNXY01000027">
    <property type="protein sequence ID" value="KTC86097.1"/>
    <property type="molecule type" value="Genomic_DNA"/>
</dbReference>
<dbReference type="PATRIC" id="fig|1212489.4.peg.2553"/>
<evidence type="ECO:0000256" key="4">
    <source>
        <dbReference type="ARBA" id="ARBA00022833"/>
    </source>
</evidence>
<comment type="caution">
    <text evidence="8">The sequence shown here is derived from an EMBL/GenBank/DDBJ whole genome shotgun (WGS) entry which is preliminary data.</text>
</comment>
<dbReference type="PANTHER" id="PTHR11002:SF76">
    <property type="entry name" value="CARBONIC ANHYDRASE"/>
    <property type="match status" value="1"/>
</dbReference>
<dbReference type="GO" id="GO:0004089">
    <property type="term" value="F:carbonate dehydratase activity"/>
    <property type="evidence" value="ECO:0007669"/>
    <property type="project" value="UniProtKB-EC"/>
</dbReference>
<organism evidence="8 9">
    <name type="scientific">Legionella drozanskii LLAP-1</name>
    <dbReference type="NCBI Taxonomy" id="1212489"/>
    <lineage>
        <taxon>Bacteria</taxon>
        <taxon>Pseudomonadati</taxon>
        <taxon>Pseudomonadota</taxon>
        <taxon>Gammaproteobacteria</taxon>
        <taxon>Legionellales</taxon>
        <taxon>Legionellaceae</taxon>
        <taxon>Legionella</taxon>
    </lineage>
</organism>
<dbReference type="STRING" id="1212489.Ldro_2422"/>
<comment type="cofactor">
    <cofactor evidence="7">
        <name>Zn(2+)</name>
        <dbReference type="ChEBI" id="CHEBI:29105"/>
    </cofactor>
    <text evidence="7">Binds 1 zinc ion per subunit.</text>
</comment>
<name>A0A0W0SS74_9GAMM</name>
<dbReference type="InterPro" id="IPR036874">
    <property type="entry name" value="Carbonic_anhydrase_sf"/>
</dbReference>
<gene>
    <name evidence="8" type="ORF">Ldro_2422</name>
</gene>
<dbReference type="SMART" id="SM00947">
    <property type="entry name" value="Pro_CA"/>
    <property type="match status" value="1"/>
</dbReference>
<dbReference type="RefSeq" id="WP_058496675.1">
    <property type="nucleotide sequence ID" value="NZ_CAAAIU010000001.1"/>
</dbReference>
<dbReference type="Gene3D" id="3.40.1050.10">
    <property type="entry name" value="Carbonic anhydrase"/>
    <property type="match status" value="1"/>
</dbReference>
<evidence type="ECO:0000256" key="6">
    <source>
        <dbReference type="ARBA" id="ARBA00048348"/>
    </source>
</evidence>
<dbReference type="PROSITE" id="PS00704">
    <property type="entry name" value="PROK_CO2_ANHYDRASE_1"/>
    <property type="match status" value="1"/>
</dbReference>
<dbReference type="GO" id="GO:0015976">
    <property type="term" value="P:carbon utilization"/>
    <property type="evidence" value="ECO:0007669"/>
    <property type="project" value="InterPro"/>
</dbReference>
<comment type="similarity">
    <text evidence="1">Belongs to the beta-class carbonic anhydrase family.</text>
</comment>
<dbReference type="EC" id="4.2.1.1" evidence="2"/>
<keyword evidence="3 7" id="KW-0479">Metal-binding</keyword>
<dbReference type="OrthoDB" id="9797527at2"/>
<keyword evidence="9" id="KW-1185">Reference proteome</keyword>
<evidence type="ECO:0000256" key="3">
    <source>
        <dbReference type="ARBA" id="ARBA00022723"/>
    </source>
</evidence>
<accession>A0A0W0SS74</accession>
<sequence>MLIRLIARALKFQRETVPEMEDRFIELSTGQKPPVLFFACSDSRIDPLLMTGSKLGELFSSRNIGNLIPPYSANEKSVAAIIEYALSKTPTKDIIVCGHSNCGAMAGLLTPGIENQLPAVSSWIGYSHSVLKNMEKAGEITGDFPTDVLELTKRNALAQLENLKTYPLVAEKFEREELDLHVWYFDIKTGTVSVYSEQQKDFISLENALPLAIEKRRKRIVSEVAMSYLAQFTNPQTAKDYQYVTRVLSLLATDLRSIWPQIKAQVRLELWKELADLYTDPLDPKFTSVVEQGSTIRLENLKDFQRNISESPGYHQFCSKFIHRNLLFKPALPTLPMTITLPSTVYNEFLNNYPK</sequence>
<keyword evidence="4 7" id="KW-0862">Zinc</keyword>
<dbReference type="Pfam" id="PF00484">
    <property type="entry name" value="Pro_CA"/>
    <property type="match status" value="1"/>
</dbReference>
<reference evidence="8 9" key="1">
    <citation type="submission" date="2015-11" db="EMBL/GenBank/DDBJ databases">
        <title>Genomic analysis of 38 Legionella species identifies large and diverse effector repertoires.</title>
        <authorList>
            <person name="Burstein D."/>
            <person name="Amaro F."/>
            <person name="Zusman T."/>
            <person name="Lifshitz Z."/>
            <person name="Cohen O."/>
            <person name="Gilbert J.A."/>
            <person name="Pupko T."/>
            <person name="Shuman H.A."/>
            <person name="Segal G."/>
        </authorList>
    </citation>
    <scope>NUCLEOTIDE SEQUENCE [LARGE SCALE GENOMIC DNA]</scope>
    <source>
        <strain evidence="8 9">ATCC 700990</strain>
    </source>
</reference>
<dbReference type="InterPro" id="IPR001765">
    <property type="entry name" value="Carbonic_anhydrase"/>
</dbReference>
<evidence type="ECO:0000313" key="8">
    <source>
        <dbReference type="EMBL" id="KTC86097.1"/>
    </source>
</evidence>
<evidence type="ECO:0000256" key="1">
    <source>
        <dbReference type="ARBA" id="ARBA00006217"/>
    </source>
</evidence>
<keyword evidence="5" id="KW-0456">Lyase</keyword>
<dbReference type="GO" id="GO:0008270">
    <property type="term" value="F:zinc ion binding"/>
    <property type="evidence" value="ECO:0007669"/>
    <property type="project" value="InterPro"/>
</dbReference>
<evidence type="ECO:0000256" key="7">
    <source>
        <dbReference type="PIRSR" id="PIRSR601765-1"/>
    </source>
</evidence>
<dbReference type="Proteomes" id="UP000054736">
    <property type="component" value="Unassembled WGS sequence"/>
</dbReference>
<comment type="catalytic activity">
    <reaction evidence="6">
        <text>hydrogencarbonate + H(+) = CO2 + H2O</text>
        <dbReference type="Rhea" id="RHEA:10748"/>
        <dbReference type="ChEBI" id="CHEBI:15377"/>
        <dbReference type="ChEBI" id="CHEBI:15378"/>
        <dbReference type="ChEBI" id="CHEBI:16526"/>
        <dbReference type="ChEBI" id="CHEBI:17544"/>
        <dbReference type="EC" id="4.2.1.1"/>
    </reaction>
</comment>
<feature type="binding site" evidence="7">
    <location>
        <position position="102"/>
    </location>
    <ligand>
        <name>Zn(2+)</name>
        <dbReference type="ChEBI" id="CHEBI:29105"/>
    </ligand>
</feature>
<dbReference type="SUPFAM" id="SSF53056">
    <property type="entry name" value="beta-carbonic anhydrase, cab"/>
    <property type="match status" value="1"/>
</dbReference>
<protein>
    <recommendedName>
        <fullName evidence="2">carbonic anhydrase</fullName>
        <ecNumber evidence="2">4.2.1.1</ecNumber>
    </recommendedName>
</protein>
<evidence type="ECO:0000256" key="5">
    <source>
        <dbReference type="ARBA" id="ARBA00023239"/>
    </source>
</evidence>
<evidence type="ECO:0000313" key="9">
    <source>
        <dbReference type="Proteomes" id="UP000054736"/>
    </source>
</evidence>
<feature type="binding site" evidence="7">
    <location>
        <position position="42"/>
    </location>
    <ligand>
        <name>Zn(2+)</name>
        <dbReference type="ChEBI" id="CHEBI:29105"/>
    </ligand>
</feature>
<proteinExistence type="inferred from homology"/>
<feature type="binding site" evidence="7">
    <location>
        <position position="99"/>
    </location>
    <ligand>
        <name>Zn(2+)</name>
        <dbReference type="ChEBI" id="CHEBI:29105"/>
    </ligand>
</feature>
<evidence type="ECO:0000256" key="2">
    <source>
        <dbReference type="ARBA" id="ARBA00012925"/>
    </source>
</evidence>
<dbReference type="AlphaFoldDB" id="A0A0W0SS74"/>
<dbReference type="InterPro" id="IPR015892">
    <property type="entry name" value="Carbonic_anhydrase_CS"/>
</dbReference>
<feature type="binding site" evidence="7">
    <location>
        <position position="40"/>
    </location>
    <ligand>
        <name>Zn(2+)</name>
        <dbReference type="ChEBI" id="CHEBI:29105"/>
    </ligand>
</feature>